<dbReference type="OMA" id="CIRMLKF"/>
<dbReference type="OrthoDB" id="7872884at2759"/>
<name>B4IZL6_DROGR</name>
<dbReference type="STRING" id="7222.B4IZL6"/>
<dbReference type="EMBL" id="CH916366">
    <property type="protein sequence ID" value="EDV97791.1"/>
    <property type="molecule type" value="Genomic_DNA"/>
</dbReference>
<evidence type="ECO:0000313" key="3">
    <source>
        <dbReference type="Proteomes" id="UP000001070"/>
    </source>
</evidence>
<gene>
    <name evidence="2" type="primary">Dgri\GH17063</name>
    <name evidence="2" type="ORF">Dgri_GH17063</name>
</gene>
<protein>
    <submittedName>
        <fullName evidence="2">GH17063</fullName>
    </submittedName>
</protein>
<dbReference type="AlphaFoldDB" id="B4IZL6"/>
<feature type="region of interest" description="Disordered" evidence="1">
    <location>
        <begin position="627"/>
        <end position="648"/>
    </location>
</feature>
<reference evidence="2 3" key="1">
    <citation type="journal article" date="2007" name="Nature">
        <title>Evolution of genes and genomes on the Drosophila phylogeny.</title>
        <authorList>
            <consortium name="Drosophila 12 Genomes Consortium"/>
            <person name="Clark A.G."/>
            <person name="Eisen M.B."/>
            <person name="Smith D.R."/>
            <person name="Bergman C.M."/>
            <person name="Oliver B."/>
            <person name="Markow T.A."/>
            <person name="Kaufman T.C."/>
            <person name="Kellis M."/>
            <person name="Gelbart W."/>
            <person name="Iyer V.N."/>
            <person name="Pollard D.A."/>
            <person name="Sackton T.B."/>
            <person name="Larracuente A.M."/>
            <person name="Singh N.D."/>
            <person name="Abad J.P."/>
            <person name="Abt D.N."/>
            <person name="Adryan B."/>
            <person name="Aguade M."/>
            <person name="Akashi H."/>
            <person name="Anderson W.W."/>
            <person name="Aquadro C.F."/>
            <person name="Ardell D.H."/>
            <person name="Arguello R."/>
            <person name="Artieri C.G."/>
            <person name="Barbash D.A."/>
            <person name="Barker D."/>
            <person name="Barsanti P."/>
            <person name="Batterham P."/>
            <person name="Batzoglou S."/>
            <person name="Begun D."/>
            <person name="Bhutkar A."/>
            <person name="Blanco E."/>
            <person name="Bosak S.A."/>
            <person name="Bradley R.K."/>
            <person name="Brand A.D."/>
            <person name="Brent M.R."/>
            <person name="Brooks A.N."/>
            <person name="Brown R.H."/>
            <person name="Butlin R.K."/>
            <person name="Caggese C."/>
            <person name="Calvi B.R."/>
            <person name="Bernardo de Carvalho A."/>
            <person name="Caspi A."/>
            <person name="Castrezana S."/>
            <person name="Celniker S.E."/>
            <person name="Chang J.L."/>
            <person name="Chapple C."/>
            <person name="Chatterji S."/>
            <person name="Chinwalla A."/>
            <person name="Civetta A."/>
            <person name="Clifton S.W."/>
            <person name="Comeron J.M."/>
            <person name="Costello J.C."/>
            <person name="Coyne J.A."/>
            <person name="Daub J."/>
            <person name="David R.G."/>
            <person name="Delcher A.L."/>
            <person name="Delehaunty K."/>
            <person name="Do C.B."/>
            <person name="Ebling H."/>
            <person name="Edwards K."/>
            <person name="Eickbush T."/>
            <person name="Evans J.D."/>
            <person name="Filipski A."/>
            <person name="Findeiss S."/>
            <person name="Freyhult E."/>
            <person name="Fulton L."/>
            <person name="Fulton R."/>
            <person name="Garcia A.C."/>
            <person name="Gardiner A."/>
            <person name="Garfield D.A."/>
            <person name="Garvin B.E."/>
            <person name="Gibson G."/>
            <person name="Gilbert D."/>
            <person name="Gnerre S."/>
            <person name="Godfrey J."/>
            <person name="Good R."/>
            <person name="Gotea V."/>
            <person name="Gravely B."/>
            <person name="Greenberg A.J."/>
            <person name="Griffiths-Jones S."/>
            <person name="Gross S."/>
            <person name="Guigo R."/>
            <person name="Gustafson E.A."/>
            <person name="Haerty W."/>
            <person name="Hahn M.W."/>
            <person name="Halligan D.L."/>
            <person name="Halpern A.L."/>
            <person name="Halter G.M."/>
            <person name="Han M.V."/>
            <person name="Heger A."/>
            <person name="Hillier L."/>
            <person name="Hinrichs A.S."/>
            <person name="Holmes I."/>
            <person name="Hoskins R.A."/>
            <person name="Hubisz M.J."/>
            <person name="Hultmark D."/>
            <person name="Huntley M.A."/>
            <person name="Jaffe D.B."/>
            <person name="Jagadeeshan S."/>
            <person name="Jeck W.R."/>
            <person name="Johnson J."/>
            <person name="Jones C.D."/>
            <person name="Jordan W.C."/>
            <person name="Karpen G.H."/>
            <person name="Kataoka E."/>
            <person name="Keightley P.D."/>
            <person name="Kheradpour P."/>
            <person name="Kirkness E.F."/>
            <person name="Koerich L.B."/>
            <person name="Kristiansen K."/>
            <person name="Kudrna D."/>
            <person name="Kulathinal R.J."/>
            <person name="Kumar S."/>
            <person name="Kwok R."/>
            <person name="Lander E."/>
            <person name="Langley C.H."/>
            <person name="Lapoint R."/>
            <person name="Lazzaro B.P."/>
            <person name="Lee S.J."/>
            <person name="Levesque L."/>
            <person name="Li R."/>
            <person name="Lin C.F."/>
            <person name="Lin M.F."/>
            <person name="Lindblad-Toh K."/>
            <person name="Llopart A."/>
            <person name="Long M."/>
            <person name="Low L."/>
            <person name="Lozovsky E."/>
            <person name="Lu J."/>
            <person name="Luo M."/>
            <person name="Machado C.A."/>
            <person name="Makalowski W."/>
            <person name="Marzo M."/>
            <person name="Matsuda M."/>
            <person name="Matzkin L."/>
            <person name="McAllister B."/>
            <person name="McBride C.S."/>
            <person name="McKernan B."/>
            <person name="McKernan K."/>
            <person name="Mendez-Lago M."/>
            <person name="Minx P."/>
            <person name="Mollenhauer M.U."/>
            <person name="Montooth K."/>
            <person name="Mount S.M."/>
            <person name="Mu X."/>
            <person name="Myers E."/>
            <person name="Negre B."/>
            <person name="Newfeld S."/>
            <person name="Nielsen R."/>
            <person name="Noor M.A."/>
            <person name="O'Grady P."/>
            <person name="Pachter L."/>
            <person name="Papaceit M."/>
            <person name="Parisi M.J."/>
            <person name="Parisi M."/>
            <person name="Parts L."/>
            <person name="Pedersen J.S."/>
            <person name="Pesole G."/>
            <person name="Phillippy A.M."/>
            <person name="Ponting C.P."/>
            <person name="Pop M."/>
            <person name="Porcelli D."/>
            <person name="Powell J.R."/>
            <person name="Prohaska S."/>
            <person name="Pruitt K."/>
            <person name="Puig M."/>
            <person name="Quesneville H."/>
            <person name="Ram K.R."/>
            <person name="Rand D."/>
            <person name="Rasmussen M.D."/>
            <person name="Reed L.K."/>
            <person name="Reenan R."/>
            <person name="Reily A."/>
            <person name="Remington K.A."/>
            <person name="Rieger T.T."/>
            <person name="Ritchie M.G."/>
            <person name="Robin C."/>
            <person name="Rogers Y.H."/>
            <person name="Rohde C."/>
            <person name="Rozas J."/>
            <person name="Rubenfield M.J."/>
            <person name="Ruiz A."/>
            <person name="Russo S."/>
            <person name="Salzberg S.L."/>
            <person name="Sanchez-Gracia A."/>
            <person name="Saranga D.J."/>
            <person name="Sato H."/>
            <person name="Schaeffer S.W."/>
            <person name="Schatz M.C."/>
            <person name="Schlenke T."/>
            <person name="Schwartz R."/>
            <person name="Segarra C."/>
            <person name="Singh R.S."/>
            <person name="Sirot L."/>
            <person name="Sirota M."/>
            <person name="Sisneros N.B."/>
            <person name="Smith C.D."/>
            <person name="Smith T.F."/>
            <person name="Spieth J."/>
            <person name="Stage D.E."/>
            <person name="Stark A."/>
            <person name="Stephan W."/>
            <person name="Strausberg R.L."/>
            <person name="Strempel S."/>
            <person name="Sturgill D."/>
            <person name="Sutton G."/>
            <person name="Sutton G.G."/>
            <person name="Tao W."/>
            <person name="Teichmann S."/>
            <person name="Tobari Y.N."/>
            <person name="Tomimura Y."/>
            <person name="Tsolas J.M."/>
            <person name="Valente V.L."/>
            <person name="Venter E."/>
            <person name="Venter J.C."/>
            <person name="Vicario S."/>
            <person name="Vieira F.G."/>
            <person name="Vilella A.J."/>
            <person name="Villasante A."/>
            <person name="Walenz B."/>
            <person name="Wang J."/>
            <person name="Wasserman M."/>
            <person name="Watts T."/>
            <person name="Wilson D."/>
            <person name="Wilson R.K."/>
            <person name="Wing R.A."/>
            <person name="Wolfner M.F."/>
            <person name="Wong A."/>
            <person name="Wong G.K."/>
            <person name="Wu C.I."/>
            <person name="Wu G."/>
            <person name="Yamamoto D."/>
            <person name="Yang H.P."/>
            <person name="Yang S.P."/>
            <person name="Yorke J.A."/>
            <person name="Yoshida K."/>
            <person name="Zdobnov E."/>
            <person name="Zhang P."/>
            <person name="Zhang Y."/>
            <person name="Zimin A.V."/>
            <person name="Baldwin J."/>
            <person name="Abdouelleil A."/>
            <person name="Abdulkadir J."/>
            <person name="Abebe A."/>
            <person name="Abera B."/>
            <person name="Abreu J."/>
            <person name="Acer S.C."/>
            <person name="Aftuck L."/>
            <person name="Alexander A."/>
            <person name="An P."/>
            <person name="Anderson E."/>
            <person name="Anderson S."/>
            <person name="Arachi H."/>
            <person name="Azer M."/>
            <person name="Bachantsang P."/>
            <person name="Barry A."/>
            <person name="Bayul T."/>
            <person name="Berlin A."/>
            <person name="Bessette D."/>
            <person name="Bloom T."/>
            <person name="Blye J."/>
            <person name="Boguslavskiy L."/>
            <person name="Bonnet C."/>
            <person name="Boukhgalter B."/>
            <person name="Bourzgui I."/>
            <person name="Brown A."/>
            <person name="Cahill P."/>
            <person name="Channer S."/>
            <person name="Cheshatsang Y."/>
            <person name="Chuda L."/>
            <person name="Citroen M."/>
            <person name="Collymore A."/>
            <person name="Cooke P."/>
            <person name="Costello M."/>
            <person name="D'Aco K."/>
            <person name="Daza R."/>
            <person name="De Haan G."/>
            <person name="DeGray S."/>
            <person name="DeMaso C."/>
            <person name="Dhargay N."/>
            <person name="Dooley K."/>
            <person name="Dooley E."/>
            <person name="Doricent M."/>
            <person name="Dorje P."/>
            <person name="Dorjee K."/>
            <person name="Dupes A."/>
            <person name="Elong R."/>
            <person name="Falk J."/>
            <person name="Farina A."/>
            <person name="Faro S."/>
            <person name="Ferguson D."/>
            <person name="Fisher S."/>
            <person name="Foley C.D."/>
            <person name="Franke A."/>
            <person name="Friedrich D."/>
            <person name="Gadbois L."/>
            <person name="Gearin G."/>
            <person name="Gearin C.R."/>
            <person name="Giannoukos G."/>
            <person name="Goode T."/>
            <person name="Graham J."/>
            <person name="Grandbois E."/>
            <person name="Grewal S."/>
            <person name="Gyaltsen K."/>
            <person name="Hafez N."/>
            <person name="Hagos B."/>
            <person name="Hall J."/>
            <person name="Henson C."/>
            <person name="Hollinger A."/>
            <person name="Honan T."/>
            <person name="Huard M.D."/>
            <person name="Hughes L."/>
            <person name="Hurhula B."/>
            <person name="Husby M.E."/>
            <person name="Kamat A."/>
            <person name="Kanga B."/>
            <person name="Kashin S."/>
            <person name="Khazanovich D."/>
            <person name="Kisner P."/>
            <person name="Lance K."/>
            <person name="Lara M."/>
            <person name="Lee W."/>
            <person name="Lennon N."/>
            <person name="Letendre F."/>
            <person name="LeVine R."/>
            <person name="Lipovsky A."/>
            <person name="Liu X."/>
            <person name="Liu J."/>
            <person name="Liu S."/>
            <person name="Lokyitsang T."/>
            <person name="Lokyitsang Y."/>
            <person name="Lubonja R."/>
            <person name="Lui A."/>
            <person name="MacDonald P."/>
            <person name="Magnisalis V."/>
            <person name="Maru K."/>
            <person name="Matthews C."/>
            <person name="McCusker W."/>
            <person name="McDonough S."/>
            <person name="Mehta T."/>
            <person name="Meldrim J."/>
            <person name="Meneus L."/>
            <person name="Mihai O."/>
            <person name="Mihalev A."/>
            <person name="Mihova T."/>
            <person name="Mittelman R."/>
            <person name="Mlenga V."/>
            <person name="Montmayeur A."/>
            <person name="Mulrain L."/>
            <person name="Navidi A."/>
            <person name="Naylor J."/>
            <person name="Negash T."/>
            <person name="Nguyen T."/>
            <person name="Nguyen N."/>
            <person name="Nicol R."/>
            <person name="Norbu C."/>
            <person name="Norbu N."/>
            <person name="Novod N."/>
            <person name="O'Neill B."/>
            <person name="Osman S."/>
            <person name="Markiewicz E."/>
            <person name="Oyono O.L."/>
            <person name="Patti C."/>
            <person name="Phunkhang P."/>
            <person name="Pierre F."/>
            <person name="Priest M."/>
            <person name="Raghuraman S."/>
            <person name="Rege F."/>
            <person name="Reyes R."/>
            <person name="Rise C."/>
            <person name="Rogov P."/>
            <person name="Ross K."/>
            <person name="Ryan E."/>
            <person name="Settipalli S."/>
            <person name="Shea T."/>
            <person name="Sherpa N."/>
            <person name="Shi L."/>
            <person name="Shih D."/>
            <person name="Sparrow T."/>
            <person name="Spaulding J."/>
            <person name="Stalker J."/>
            <person name="Stange-Thomann N."/>
            <person name="Stavropoulos S."/>
            <person name="Stone C."/>
            <person name="Strader C."/>
            <person name="Tesfaye S."/>
            <person name="Thomson T."/>
            <person name="Thoulutsang Y."/>
            <person name="Thoulutsang D."/>
            <person name="Topham K."/>
            <person name="Topping I."/>
            <person name="Tsamla T."/>
            <person name="Vassiliev H."/>
            <person name="Vo A."/>
            <person name="Wangchuk T."/>
            <person name="Wangdi T."/>
            <person name="Weiand M."/>
            <person name="Wilkinson J."/>
            <person name="Wilson A."/>
            <person name="Yadav S."/>
            <person name="Young G."/>
            <person name="Yu Q."/>
            <person name="Zembek L."/>
            <person name="Zhong D."/>
            <person name="Zimmer A."/>
            <person name="Zwirko Z."/>
            <person name="Jaffe D.B."/>
            <person name="Alvarez P."/>
            <person name="Brockman W."/>
            <person name="Butler J."/>
            <person name="Chin C."/>
            <person name="Gnerre S."/>
            <person name="Grabherr M."/>
            <person name="Kleber M."/>
            <person name="Mauceli E."/>
            <person name="MacCallum I."/>
        </authorList>
    </citation>
    <scope>NUCLEOTIDE SEQUENCE [LARGE SCALE GENOMIC DNA]</scope>
    <source>
        <strain evidence="3">Tucson 15287-2541.00</strain>
    </source>
</reference>
<keyword evidence="3" id="KW-1185">Reference proteome</keyword>
<evidence type="ECO:0000313" key="2">
    <source>
        <dbReference type="EMBL" id="EDV97791.1"/>
    </source>
</evidence>
<dbReference type="PhylomeDB" id="B4IZL6"/>
<feature type="compositionally biased region" description="Low complexity" evidence="1">
    <location>
        <begin position="627"/>
        <end position="647"/>
    </location>
</feature>
<accession>B4IZL6</accession>
<dbReference type="Proteomes" id="UP000001070">
    <property type="component" value="Unassembled WGS sequence"/>
</dbReference>
<organism evidence="3">
    <name type="scientific">Drosophila grimshawi</name>
    <name type="common">Hawaiian fruit fly</name>
    <name type="synonym">Idiomyia grimshawi</name>
    <dbReference type="NCBI Taxonomy" id="7222"/>
    <lineage>
        <taxon>Eukaryota</taxon>
        <taxon>Metazoa</taxon>
        <taxon>Ecdysozoa</taxon>
        <taxon>Arthropoda</taxon>
        <taxon>Hexapoda</taxon>
        <taxon>Insecta</taxon>
        <taxon>Pterygota</taxon>
        <taxon>Neoptera</taxon>
        <taxon>Endopterygota</taxon>
        <taxon>Diptera</taxon>
        <taxon>Brachycera</taxon>
        <taxon>Muscomorpha</taxon>
        <taxon>Ephydroidea</taxon>
        <taxon>Drosophilidae</taxon>
        <taxon>Drosophila</taxon>
        <taxon>Hawaiian Drosophila</taxon>
    </lineage>
</organism>
<dbReference type="eggNOG" id="ENOG502QURB">
    <property type="taxonomic scope" value="Eukaryota"/>
</dbReference>
<proteinExistence type="predicted"/>
<dbReference type="InParanoid" id="B4IZL6"/>
<sequence>MENRGHSCQGDLAADESHSHFGSELEACVAQEINNTELANKDSESDVDCTEPTEDIAETKKRRARVHSNAHLFIPKELARSQLNRRSYCSSVNTLDGISRNSDYCIRMLKFPVGSGRARYVAEQMKRRKSRKSQKLQLEEEKEATNDMGCIKSELNAQSLLECNAATEQFDEILASSRSSVETENPHLNRLENGNDCFIALEDTTDETENEEDGTEELIERLSKRQLKRDARLQLKLKDNKQQEQLHYQCFRWHNPSCNDKETKMSALKDLERIGSSANFEVQEDFNDVVATADNEEHQQQPQQVTELLELSDESVNKLPEFLPDVRVTTQREKQLQLQEHISNELSDKPEHKLDKFLPDIRVATQHQEDEQQQQHNKSIQAVSIPRSEHLQQQQQLITDVPPTTINNYRTFEAQPADLTMRRLCLQPIDTRDMLQLHSANTNAGNNVLNEHLQQPFVEPSDLMQPWRMQQYERLVYRPPAPQQQLSLAIQQQQQVLMREQQLQSIYQEHQWDECREELQNLNAQYKTLKYKEAEQLQGLSKSLSELYDNRLIRKRRHDEYHRTFLQKMEESKKQEECLHVQKHKLKLQIQADLSSLHQRITNKNRELQERAWQCQRQQQLLHQQHQQQELAYRQHQQHQHQQQLHQHFLRHLQPPRRPPLMQPPPIPPQSVYHPHCIETPVAQSFDECIMRRQRFIDPTHQPFQQSRANVAINPSRGYYDHLTVRSDIPHFTLPELPIASGTTQVNRAIEQTAITSIISNYVTNFLNDTETTHR</sequence>
<evidence type="ECO:0000256" key="1">
    <source>
        <dbReference type="SAM" id="MobiDB-lite"/>
    </source>
</evidence>
<dbReference type="HOGENOM" id="CLU_361033_0_0_1"/>